<accession>A0ACC0Q4B1</accession>
<gene>
    <name evidence="1" type="ORF">RHMOL_Rhmol01G0183400</name>
</gene>
<keyword evidence="2" id="KW-1185">Reference proteome</keyword>
<organism evidence="1 2">
    <name type="scientific">Rhododendron molle</name>
    <name type="common">Chinese azalea</name>
    <name type="synonym">Azalea mollis</name>
    <dbReference type="NCBI Taxonomy" id="49168"/>
    <lineage>
        <taxon>Eukaryota</taxon>
        <taxon>Viridiplantae</taxon>
        <taxon>Streptophyta</taxon>
        <taxon>Embryophyta</taxon>
        <taxon>Tracheophyta</taxon>
        <taxon>Spermatophyta</taxon>
        <taxon>Magnoliopsida</taxon>
        <taxon>eudicotyledons</taxon>
        <taxon>Gunneridae</taxon>
        <taxon>Pentapetalae</taxon>
        <taxon>asterids</taxon>
        <taxon>Ericales</taxon>
        <taxon>Ericaceae</taxon>
        <taxon>Ericoideae</taxon>
        <taxon>Rhodoreae</taxon>
        <taxon>Rhododendron</taxon>
    </lineage>
</organism>
<name>A0ACC0Q4B1_RHOML</name>
<reference evidence="1" key="1">
    <citation type="submission" date="2022-02" db="EMBL/GenBank/DDBJ databases">
        <title>Plant Genome Project.</title>
        <authorList>
            <person name="Zhang R.-G."/>
        </authorList>
    </citation>
    <scope>NUCLEOTIDE SEQUENCE</scope>
    <source>
        <strain evidence="1">AT1</strain>
    </source>
</reference>
<evidence type="ECO:0000313" key="2">
    <source>
        <dbReference type="Proteomes" id="UP001062846"/>
    </source>
</evidence>
<protein>
    <submittedName>
        <fullName evidence="1">Uncharacterized protein</fullName>
    </submittedName>
</protein>
<dbReference type="EMBL" id="CM046388">
    <property type="protein sequence ID" value="KAI8572251.1"/>
    <property type="molecule type" value="Genomic_DNA"/>
</dbReference>
<proteinExistence type="predicted"/>
<comment type="caution">
    <text evidence="1">The sequence shown here is derived from an EMBL/GenBank/DDBJ whole genome shotgun (WGS) entry which is preliminary data.</text>
</comment>
<sequence length="101" mass="11891">MTNQLVEDPYFPHAFPYIYNFYQEHSAILLPDHEEENDANAMPILVQIPPFHDNEIAIEEPEEDPRKIRRKTPGKKIPRMTLKRTPRSSTTHHKMRPISST</sequence>
<evidence type="ECO:0000313" key="1">
    <source>
        <dbReference type="EMBL" id="KAI8572251.1"/>
    </source>
</evidence>
<dbReference type="Proteomes" id="UP001062846">
    <property type="component" value="Chromosome 1"/>
</dbReference>